<dbReference type="SMART" id="SM00316">
    <property type="entry name" value="S1"/>
    <property type="match status" value="1"/>
</dbReference>
<dbReference type="InterPro" id="IPR012340">
    <property type="entry name" value="NA-bd_OB-fold"/>
</dbReference>
<dbReference type="InterPro" id="IPR003029">
    <property type="entry name" value="S1_domain"/>
</dbReference>
<dbReference type="Proteomes" id="UP000027088">
    <property type="component" value="Chromosome"/>
</dbReference>
<dbReference type="InterPro" id="IPR004476">
    <property type="entry name" value="RNase_II/RNase_R"/>
</dbReference>
<name>A0A059XVT7_9BACT</name>
<dbReference type="Pfam" id="PF00575">
    <property type="entry name" value="S1"/>
    <property type="match status" value="1"/>
</dbReference>
<dbReference type="PANTHER" id="PTHR23355:SF9">
    <property type="entry name" value="DIS3-LIKE EXONUCLEASE 2"/>
    <property type="match status" value="1"/>
</dbReference>
<gene>
    <name evidence="7 9" type="primary">rnr</name>
    <name evidence="9" type="ORF">MCFN_00920</name>
</gene>
<evidence type="ECO:0000256" key="6">
    <source>
        <dbReference type="ARBA" id="ARBA00022884"/>
    </source>
</evidence>
<dbReference type="SUPFAM" id="SSF50249">
    <property type="entry name" value="Nucleic acid-binding proteins"/>
    <property type="match status" value="3"/>
</dbReference>
<keyword evidence="2 7" id="KW-0963">Cytoplasm</keyword>
<dbReference type="AlphaFoldDB" id="A0A059XVT7"/>
<evidence type="ECO:0000256" key="4">
    <source>
        <dbReference type="ARBA" id="ARBA00022801"/>
    </source>
</evidence>
<dbReference type="SMART" id="SM00955">
    <property type="entry name" value="RNB"/>
    <property type="match status" value="1"/>
</dbReference>
<dbReference type="CDD" id="cd04471">
    <property type="entry name" value="S1_RNase_R"/>
    <property type="match status" value="1"/>
</dbReference>
<evidence type="ECO:0000256" key="7">
    <source>
        <dbReference type="HAMAP-Rule" id="MF_01895"/>
    </source>
</evidence>
<dbReference type="NCBIfam" id="TIGR02063">
    <property type="entry name" value="RNase_R"/>
    <property type="match status" value="1"/>
</dbReference>
<comment type="catalytic activity">
    <reaction evidence="1 7">
        <text>Exonucleolytic cleavage in the 3'- to 5'-direction to yield nucleoside 5'-phosphates.</text>
        <dbReference type="EC" id="3.1.13.1"/>
    </reaction>
</comment>
<keyword evidence="6 7" id="KW-0694">RNA-binding</keyword>
<feature type="domain" description="S1 motif" evidence="8">
    <location>
        <begin position="621"/>
        <end position="701"/>
    </location>
</feature>
<accession>A0A059XVT7</accession>
<evidence type="ECO:0000256" key="3">
    <source>
        <dbReference type="ARBA" id="ARBA00022722"/>
    </source>
</evidence>
<dbReference type="GO" id="GO:0006402">
    <property type="term" value="P:mRNA catabolic process"/>
    <property type="evidence" value="ECO:0007669"/>
    <property type="project" value="TreeGrafter"/>
</dbReference>
<dbReference type="Pfam" id="PF00773">
    <property type="entry name" value="RNB"/>
    <property type="match status" value="1"/>
</dbReference>
<comment type="subcellular location">
    <subcellularLocation>
        <location evidence="7">Cytoplasm</location>
    </subcellularLocation>
</comment>
<evidence type="ECO:0000313" key="10">
    <source>
        <dbReference type="Proteomes" id="UP000027088"/>
    </source>
</evidence>
<dbReference type="PROSITE" id="PS50126">
    <property type="entry name" value="S1"/>
    <property type="match status" value="1"/>
</dbReference>
<evidence type="ECO:0000256" key="2">
    <source>
        <dbReference type="ARBA" id="ARBA00022490"/>
    </source>
</evidence>
<dbReference type="EMBL" id="CP007521">
    <property type="protein sequence ID" value="AIA29342.1"/>
    <property type="molecule type" value="Genomic_DNA"/>
</dbReference>
<dbReference type="Gene3D" id="2.40.50.140">
    <property type="entry name" value="Nucleic acid-binding proteins"/>
    <property type="match status" value="2"/>
</dbReference>
<comment type="similarity">
    <text evidence="7">Belongs to the RNR ribonuclease family. RNase R subfamily.</text>
</comment>
<dbReference type="eggNOG" id="COG0557">
    <property type="taxonomic scope" value="Bacteria"/>
</dbReference>
<protein>
    <recommendedName>
        <fullName evidence="7">Ribonuclease R</fullName>
        <shortName evidence="7">RNase R</shortName>
        <ecNumber evidence="7">3.1.13.1</ecNumber>
    </recommendedName>
</protein>
<dbReference type="GO" id="GO:0005829">
    <property type="term" value="C:cytosol"/>
    <property type="evidence" value="ECO:0007669"/>
    <property type="project" value="TreeGrafter"/>
</dbReference>
<evidence type="ECO:0000313" key="9">
    <source>
        <dbReference type="EMBL" id="AIA29342.1"/>
    </source>
</evidence>
<dbReference type="KEGG" id="mcr:MCFN_00920"/>
<proteinExistence type="inferred from homology"/>
<dbReference type="GO" id="GO:0008859">
    <property type="term" value="F:exoribonuclease II activity"/>
    <property type="evidence" value="ECO:0007669"/>
    <property type="project" value="UniProtKB-UniRule"/>
</dbReference>
<dbReference type="InterPro" id="IPR050180">
    <property type="entry name" value="RNR_Ribonuclease"/>
</dbReference>
<keyword evidence="5 7" id="KW-0269">Exonuclease</keyword>
<sequence>MISIEKIYNYIKAKKRCNYLSIAKGLQVPYNKSKQLTIALKEMVEKHKIILFRDNTYSILVPKGTIEGVIKYSKDARFGFIDLDEENDGEKVSYFVPGSSFNNAYTGDFVKAEVYEYFENSSLKVFAHITEVIKRKEAKIPGIIELNNSVITFKPIKNDYANTRFVINEFKIDARLDDLVLAKICAWKQNELHVDIVEKVSNISDPLCYVKSLLAEREMPKGFEKEVQKEADLIPDKIDPKGMKNRVDFRDELIVTIDGENTKDFDDAISVKKINNSYYELAVHIADVSYYVHENSEIDKEALKRGTSTYLANKVIPMLPEKLSNGICSLNPNEDRFTMSIIINIDNNGHTMDARLVQGVINSKYRLTYKRVNEFIESKKRFEDQSLNKMLNLAWELTQKIRKVKLSEGYIDFEIEEPKIILGDKDQVVDVIVDSSGPSERMIEDFMVRANEETAKILTKAKIPVMYRIHDVPSEEKILTFKQVMNALNIKIELDSMNLTPLSFQQAIEKIKKQRFDSFLQIMFLRTMSKAVYNPENIGHFGLASEHYCHFTSPIRRYPDLMVHRAIRDVLINNDRTKIEHMRKILPTISEMNSEAEQKALQIERDTNDLLYAEYFRNKIGQSFNCQIVSVLKFGMFVEFENKTNALVHISTLSDDEYEINDDSTTIIGKNTKNKYRLGDKVAVVILKSDPINGKVDACLVKNYSDYFSNIKQNLKQRSKNSKK</sequence>
<keyword evidence="10" id="KW-1185">Reference proteome</keyword>
<dbReference type="InterPro" id="IPR011805">
    <property type="entry name" value="RNase_R"/>
</dbReference>
<evidence type="ECO:0000256" key="5">
    <source>
        <dbReference type="ARBA" id="ARBA00022839"/>
    </source>
</evidence>
<dbReference type="GO" id="GO:0003723">
    <property type="term" value="F:RNA binding"/>
    <property type="evidence" value="ECO:0007669"/>
    <property type="project" value="UniProtKB-UniRule"/>
</dbReference>
<dbReference type="PANTHER" id="PTHR23355">
    <property type="entry name" value="RIBONUCLEASE"/>
    <property type="match status" value="1"/>
</dbReference>
<evidence type="ECO:0000256" key="1">
    <source>
        <dbReference type="ARBA" id="ARBA00001849"/>
    </source>
</evidence>
<dbReference type="RefSeq" id="WP_038561283.1">
    <property type="nucleotide sequence ID" value="NZ_CP007521.1"/>
</dbReference>
<keyword evidence="4 7" id="KW-0378">Hydrolase</keyword>
<dbReference type="NCBIfam" id="TIGR00358">
    <property type="entry name" value="3_prime_RNase"/>
    <property type="match status" value="1"/>
</dbReference>
<reference evidence="9 10" key="1">
    <citation type="journal article" date="2014" name="Genome Announc.">
        <title>Complete Genome Sequence of the Bovine Mastitis Pathogen Mycoplasma californicum Strain ST-6T (ATCC 33461T).</title>
        <authorList>
            <person name="Calcutt M.J."/>
            <person name="Foecking M.F."/>
            <person name="Fox L.K."/>
        </authorList>
    </citation>
    <scope>NUCLEOTIDE SEQUENCE [LARGE SCALE GENOMIC DNA]</scope>
    <source>
        <strain evidence="9 10">ST-6</strain>
    </source>
</reference>
<organism evidence="9 10">
    <name type="scientific">Mycoplasmopsis californica</name>
    <dbReference type="NCBI Taxonomy" id="2113"/>
    <lineage>
        <taxon>Bacteria</taxon>
        <taxon>Bacillati</taxon>
        <taxon>Mycoplasmatota</taxon>
        <taxon>Mycoplasmoidales</taxon>
        <taxon>Metamycoplasmataceae</taxon>
        <taxon>Mycoplasmopsis</taxon>
    </lineage>
</organism>
<dbReference type="HAMAP" id="MF_01895">
    <property type="entry name" value="RNase_R"/>
    <property type="match status" value="1"/>
</dbReference>
<dbReference type="InterPro" id="IPR001900">
    <property type="entry name" value="RNase_II/R"/>
</dbReference>
<dbReference type="EC" id="3.1.13.1" evidence="7"/>
<evidence type="ECO:0000259" key="8">
    <source>
        <dbReference type="PROSITE" id="PS50126"/>
    </source>
</evidence>
<keyword evidence="3 7" id="KW-0540">Nuclease</keyword>
<comment type="function">
    <text evidence="7">3'-5' exoribonuclease that releases 5'-nucleoside monophosphates and is involved in maturation of structured RNAs.</text>
</comment>